<proteinExistence type="predicted"/>
<accession>A0ABW4AT67</accession>
<sequence>MTAARHWHGYLWTGSTESLKGRPSLLAEDRTHRPDRPPLQMGYYLNVRPEPDRTWTEVDDVIAWIIANHERHRPTAREDGRQAWPDLDQRTATTLDGLVNGADGWWQYNTSPGSEIVIAAICCPHSHLRTLTCPMPPRN</sequence>
<gene>
    <name evidence="1" type="ORF">ACFQ5G_49645</name>
</gene>
<evidence type="ECO:0000313" key="2">
    <source>
        <dbReference type="Proteomes" id="UP001597183"/>
    </source>
</evidence>
<name>A0ABW4AT67_9ACTN</name>
<keyword evidence="2" id="KW-1185">Reference proteome</keyword>
<dbReference type="RefSeq" id="WP_317795326.1">
    <property type="nucleotide sequence ID" value="NZ_AP028461.1"/>
</dbReference>
<comment type="caution">
    <text evidence="1">The sequence shown here is derived from an EMBL/GenBank/DDBJ whole genome shotgun (WGS) entry which is preliminary data.</text>
</comment>
<dbReference type="EMBL" id="JBHTMK010000068">
    <property type="protein sequence ID" value="MFD1373445.1"/>
    <property type="molecule type" value="Genomic_DNA"/>
</dbReference>
<reference evidence="2" key="1">
    <citation type="journal article" date="2019" name="Int. J. Syst. Evol. Microbiol.">
        <title>The Global Catalogue of Microorganisms (GCM) 10K type strain sequencing project: providing services to taxonomists for standard genome sequencing and annotation.</title>
        <authorList>
            <consortium name="The Broad Institute Genomics Platform"/>
            <consortium name="The Broad Institute Genome Sequencing Center for Infectious Disease"/>
            <person name="Wu L."/>
            <person name="Ma J."/>
        </authorList>
    </citation>
    <scope>NUCLEOTIDE SEQUENCE [LARGE SCALE GENOMIC DNA]</scope>
    <source>
        <strain evidence="2">CCM 7526</strain>
    </source>
</reference>
<evidence type="ECO:0000313" key="1">
    <source>
        <dbReference type="EMBL" id="MFD1373445.1"/>
    </source>
</evidence>
<organism evidence="1 2">
    <name type="scientific">Actinoplanes sichuanensis</name>
    <dbReference type="NCBI Taxonomy" id="512349"/>
    <lineage>
        <taxon>Bacteria</taxon>
        <taxon>Bacillati</taxon>
        <taxon>Actinomycetota</taxon>
        <taxon>Actinomycetes</taxon>
        <taxon>Micromonosporales</taxon>
        <taxon>Micromonosporaceae</taxon>
        <taxon>Actinoplanes</taxon>
    </lineage>
</organism>
<protein>
    <submittedName>
        <fullName evidence="1">Uncharacterized protein</fullName>
    </submittedName>
</protein>
<dbReference type="Proteomes" id="UP001597183">
    <property type="component" value="Unassembled WGS sequence"/>
</dbReference>